<dbReference type="EMBL" id="JAUSTP010000002">
    <property type="protein sequence ID" value="MDQ0188806.1"/>
    <property type="molecule type" value="Genomic_DNA"/>
</dbReference>
<dbReference type="InterPro" id="IPR006504">
    <property type="entry name" value="Tscrpt_reg_Spx/MgsR"/>
</dbReference>
<keyword evidence="2" id="KW-0560">Oxidoreductase</keyword>
<dbReference type="NCBIfam" id="TIGR01617">
    <property type="entry name" value="arsC_related"/>
    <property type="match status" value="1"/>
</dbReference>
<reference evidence="2 3" key="1">
    <citation type="submission" date="2023-07" db="EMBL/GenBank/DDBJ databases">
        <title>Genomic Encyclopedia of Type Strains, Phase IV (KMG-IV): sequencing the most valuable type-strain genomes for metagenomic binning, comparative biology and taxonomic classification.</title>
        <authorList>
            <person name="Goeker M."/>
        </authorList>
    </citation>
    <scope>NUCLEOTIDE SEQUENCE [LARGE SCALE GENOMIC DNA]</scope>
    <source>
        <strain evidence="2 3">DSM 4006</strain>
    </source>
</reference>
<evidence type="ECO:0000313" key="3">
    <source>
        <dbReference type="Proteomes" id="UP001232973"/>
    </source>
</evidence>
<dbReference type="PANTHER" id="PTHR30041">
    <property type="entry name" value="ARSENATE REDUCTASE"/>
    <property type="match status" value="1"/>
</dbReference>
<protein>
    <submittedName>
        <fullName evidence="2">Arsenate reductase</fullName>
        <ecNumber evidence="2">1.20.4.1</ecNumber>
    </submittedName>
</protein>
<dbReference type="Pfam" id="PF03960">
    <property type="entry name" value="ArsC"/>
    <property type="match status" value="1"/>
</dbReference>
<gene>
    <name evidence="2" type="ORF">J2S03_000618</name>
</gene>
<dbReference type="Gene3D" id="3.40.30.10">
    <property type="entry name" value="Glutaredoxin"/>
    <property type="match status" value="1"/>
</dbReference>
<organism evidence="2 3">
    <name type="scientific">Alicyclobacillus cycloheptanicus</name>
    <dbReference type="NCBI Taxonomy" id="1457"/>
    <lineage>
        <taxon>Bacteria</taxon>
        <taxon>Bacillati</taxon>
        <taxon>Bacillota</taxon>
        <taxon>Bacilli</taxon>
        <taxon>Bacillales</taxon>
        <taxon>Alicyclobacillaceae</taxon>
        <taxon>Alicyclobacillus</taxon>
    </lineage>
</organism>
<evidence type="ECO:0000256" key="1">
    <source>
        <dbReference type="PROSITE-ProRule" id="PRU01282"/>
    </source>
</evidence>
<comment type="similarity">
    <text evidence="1">Belongs to the ArsC family.</text>
</comment>
<dbReference type="EC" id="1.20.4.1" evidence="2"/>
<accession>A0ABT9XGC3</accession>
<dbReference type="Proteomes" id="UP001232973">
    <property type="component" value="Unassembled WGS sequence"/>
</dbReference>
<dbReference type="InterPro" id="IPR006660">
    <property type="entry name" value="Arsenate_reductase-like"/>
</dbReference>
<evidence type="ECO:0000313" key="2">
    <source>
        <dbReference type="EMBL" id="MDQ0188806.1"/>
    </source>
</evidence>
<proteinExistence type="inferred from homology"/>
<keyword evidence="3" id="KW-1185">Reference proteome</keyword>
<dbReference type="InterPro" id="IPR036249">
    <property type="entry name" value="Thioredoxin-like_sf"/>
</dbReference>
<name>A0ABT9XGC3_9BACL</name>
<dbReference type="PROSITE" id="PS51353">
    <property type="entry name" value="ARSC"/>
    <property type="match status" value="1"/>
</dbReference>
<dbReference type="CDD" id="cd02977">
    <property type="entry name" value="ArsC_family"/>
    <property type="match status" value="1"/>
</dbReference>
<dbReference type="GO" id="GO:0008794">
    <property type="term" value="F:arsenate reductase (glutaredoxin) activity"/>
    <property type="evidence" value="ECO:0007669"/>
    <property type="project" value="UniProtKB-EC"/>
</dbReference>
<dbReference type="RefSeq" id="WP_274455220.1">
    <property type="nucleotide sequence ID" value="NZ_CP067097.1"/>
</dbReference>
<dbReference type="PANTHER" id="PTHR30041:SF8">
    <property type="entry name" value="PROTEIN YFFB"/>
    <property type="match status" value="1"/>
</dbReference>
<dbReference type="SUPFAM" id="SSF52833">
    <property type="entry name" value="Thioredoxin-like"/>
    <property type="match status" value="1"/>
</dbReference>
<comment type="caution">
    <text evidence="2">The sequence shown here is derived from an EMBL/GenBank/DDBJ whole genome shotgun (WGS) entry which is preliminary data.</text>
</comment>
<sequence>MEFYGYKKCSTCRNAHKFLADHGVDVPFQDFVQNPPSVEQLKAWIAKRNEGVLPFVNTKGTRYRELNLADKQLSEAEWLDLLSTDGKLLKRPVLVTDEEVVLGFDRPAYERIVTAK</sequence>